<keyword evidence="2 3" id="KW-0378">Hydrolase</keyword>
<dbReference type="AlphaFoldDB" id="J9CYK1"/>
<evidence type="ECO:0000256" key="1">
    <source>
        <dbReference type="ARBA" id="ARBA00010702"/>
    </source>
</evidence>
<dbReference type="GO" id="GO:0016787">
    <property type="term" value="F:hydrolase activity"/>
    <property type="evidence" value="ECO:0007669"/>
    <property type="project" value="UniProtKB-KW"/>
</dbReference>
<gene>
    <name evidence="3" type="ORF">EVA_06553</name>
</gene>
<dbReference type="SUPFAM" id="SSF101478">
    <property type="entry name" value="ADP-ribosylglycohydrolase"/>
    <property type="match status" value="1"/>
</dbReference>
<dbReference type="InterPro" id="IPR036705">
    <property type="entry name" value="Ribosyl_crysJ1_sf"/>
</dbReference>
<sequence length="379" mass="41532">MKNIDKYRGCLIGGAAGDALGYAVEFMDLASIKRKYGQNGITAFDLHNGLALISDDTQMTLFTANGLLLGITRGMTRGIMGTLPSYIRFCYKDWYKTQTKQYPLHEDCIYAWLSNVPEMFAQRAPGNTCLSAIESGCNGKLEEPVNGSKGCGGVMRVAPIGLYLPDNENMRMSQDEIDMIGAETAALTHGHPLGCIPAAALAHIVSLASHWDGLSLTEIVDDMKIAISEQFADGKYLSPFIELVDKAVALAKSNMSNEDAIRQLGEGWVAEETLAIAIYCAVKYEDDFEKALIVSVNHDGDSDSTGAVTGNILGAYLGLSKIPSKFIDNLELKEIILDMADDLYNDCQMTEYGSYFDPVWEHKYIERDYTPKKGAGYNE</sequence>
<dbReference type="EMBL" id="AMCI01001501">
    <property type="protein sequence ID" value="EJX05341.1"/>
    <property type="molecule type" value="Genomic_DNA"/>
</dbReference>
<comment type="caution">
    <text evidence="3">The sequence shown here is derived from an EMBL/GenBank/DDBJ whole genome shotgun (WGS) entry which is preliminary data.</text>
</comment>
<organism evidence="3">
    <name type="scientific">gut metagenome</name>
    <dbReference type="NCBI Taxonomy" id="749906"/>
    <lineage>
        <taxon>unclassified sequences</taxon>
        <taxon>metagenomes</taxon>
        <taxon>organismal metagenomes</taxon>
    </lineage>
</organism>
<evidence type="ECO:0000313" key="3">
    <source>
        <dbReference type="EMBL" id="EJX05341.1"/>
    </source>
</evidence>
<comment type="similarity">
    <text evidence="1">Belongs to the ADP-ribosylglycohydrolase family.</text>
</comment>
<name>J9CYK1_9ZZZZ</name>
<dbReference type="Pfam" id="PF03747">
    <property type="entry name" value="ADP_ribosyl_GH"/>
    <property type="match status" value="1"/>
</dbReference>
<dbReference type="PANTHER" id="PTHR16222">
    <property type="entry name" value="ADP-RIBOSYLGLYCOHYDROLASE"/>
    <property type="match status" value="1"/>
</dbReference>
<evidence type="ECO:0000256" key="2">
    <source>
        <dbReference type="ARBA" id="ARBA00022801"/>
    </source>
</evidence>
<reference evidence="3" key="1">
    <citation type="journal article" date="2012" name="PLoS ONE">
        <title>Gene sets for utilization of primary and secondary nutrition supplies in the distal gut of endangered iberian lynx.</title>
        <authorList>
            <person name="Alcaide M."/>
            <person name="Messina E."/>
            <person name="Richter M."/>
            <person name="Bargiela R."/>
            <person name="Peplies J."/>
            <person name="Huws S.A."/>
            <person name="Newbold C.J."/>
            <person name="Golyshin P.N."/>
            <person name="Simon M.A."/>
            <person name="Lopez G."/>
            <person name="Yakimov M.M."/>
            <person name="Ferrer M."/>
        </authorList>
    </citation>
    <scope>NUCLEOTIDE SEQUENCE</scope>
</reference>
<protein>
    <submittedName>
        <fullName evidence="3">ADP-ribosylglycohydrolase</fullName>
    </submittedName>
</protein>
<proteinExistence type="inferred from homology"/>
<dbReference type="Gene3D" id="1.10.4080.10">
    <property type="entry name" value="ADP-ribosylation/Crystallin J1"/>
    <property type="match status" value="1"/>
</dbReference>
<dbReference type="InterPro" id="IPR050792">
    <property type="entry name" value="ADP-ribosylglycohydrolase"/>
</dbReference>
<accession>J9CYK1</accession>
<dbReference type="InterPro" id="IPR005502">
    <property type="entry name" value="Ribosyl_crysJ1"/>
</dbReference>
<dbReference type="PANTHER" id="PTHR16222:SF24">
    <property type="entry name" value="ADP-RIBOSYLHYDROLASE ARH3"/>
    <property type="match status" value="1"/>
</dbReference>